<evidence type="ECO:0000313" key="2">
    <source>
        <dbReference type="Proteomes" id="UP001399917"/>
    </source>
</evidence>
<name>A0ABP7KDL9_9RHOB</name>
<keyword evidence="2" id="KW-1185">Reference proteome</keyword>
<dbReference type="Proteomes" id="UP001399917">
    <property type="component" value="Unassembled WGS sequence"/>
</dbReference>
<gene>
    <name evidence="1" type="ORF">GCM10022404_24760</name>
</gene>
<proteinExistence type="predicted"/>
<accession>A0ABP7KDL9</accession>
<reference evidence="2" key="1">
    <citation type="journal article" date="2019" name="Int. J. Syst. Evol. Microbiol.">
        <title>The Global Catalogue of Microorganisms (GCM) 10K type strain sequencing project: providing services to taxonomists for standard genome sequencing and annotation.</title>
        <authorList>
            <consortium name="The Broad Institute Genomics Platform"/>
            <consortium name="The Broad Institute Genome Sequencing Center for Infectious Disease"/>
            <person name="Wu L."/>
            <person name="Ma J."/>
        </authorList>
    </citation>
    <scope>NUCLEOTIDE SEQUENCE [LARGE SCALE GENOMIC DNA]</scope>
    <source>
        <strain evidence="2">JCM 17190</strain>
    </source>
</reference>
<comment type="caution">
    <text evidence="1">The sequence shown here is derived from an EMBL/GenBank/DDBJ whole genome shotgun (WGS) entry which is preliminary data.</text>
</comment>
<protein>
    <submittedName>
        <fullName evidence="1">Uncharacterized protein</fullName>
    </submittedName>
</protein>
<evidence type="ECO:0000313" key="1">
    <source>
        <dbReference type="EMBL" id="GAA3873939.1"/>
    </source>
</evidence>
<sequence>MHSCLGIFDLACSRDATIFVKNKRQMVMHLGIIWVKTDQAGNQKALRLGGPFAFYSAALGLGVW</sequence>
<dbReference type="EMBL" id="BAABDF010000007">
    <property type="protein sequence ID" value="GAA3873939.1"/>
    <property type="molecule type" value="Genomic_DNA"/>
</dbReference>
<organism evidence="1 2">
    <name type="scientific">Celeribacter arenosi</name>
    <dbReference type="NCBI Taxonomy" id="792649"/>
    <lineage>
        <taxon>Bacteria</taxon>
        <taxon>Pseudomonadati</taxon>
        <taxon>Pseudomonadota</taxon>
        <taxon>Alphaproteobacteria</taxon>
        <taxon>Rhodobacterales</taxon>
        <taxon>Roseobacteraceae</taxon>
        <taxon>Celeribacter</taxon>
    </lineage>
</organism>